<evidence type="ECO:0000256" key="4">
    <source>
        <dbReference type="ARBA" id="ARBA00023163"/>
    </source>
</evidence>
<comment type="subunit">
    <text evidence="6">Heterotrimeric transcription factor composed of three components, NF-YA, NF-YB and NF-YC. NF-YB and NF-YC must interact and dimerize for NF-YA association and DNA binding.</text>
</comment>
<feature type="region of interest" description="Disordered" evidence="9">
    <location>
        <begin position="180"/>
        <end position="240"/>
    </location>
</feature>
<feature type="compositionally biased region" description="Polar residues" evidence="9">
    <location>
        <begin position="192"/>
        <end position="206"/>
    </location>
</feature>
<dbReference type="SUPFAM" id="SSF47113">
    <property type="entry name" value="Histone-fold"/>
    <property type="match status" value="1"/>
</dbReference>
<accession>V7BT48</accession>
<evidence type="ECO:0000256" key="7">
    <source>
        <dbReference type="ARBA" id="ARBA00038129"/>
    </source>
</evidence>
<evidence type="ECO:0000256" key="2">
    <source>
        <dbReference type="ARBA" id="ARBA00023015"/>
    </source>
</evidence>
<feature type="region of interest" description="Disordered" evidence="9">
    <location>
        <begin position="1"/>
        <end position="61"/>
    </location>
</feature>
<evidence type="ECO:0000256" key="9">
    <source>
        <dbReference type="SAM" id="MobiDB-lite"/>
    </source>
</evidence>
<evidence type="ECO:0000313" key="12">
    <source>
        <dbReference type="Proteomes" id="UP000000226"/>
    </source>
</evidence>
<reference evidence="12" key="1">
    <citation type="journal article" date="2014" name="Nat. Genet.">
        <title>A reference genome for common bean and genome-wide analysis of dual domestications.</title>
        <authorList>
            <person name="Schmutz J."/>
            <person name="McClean P.E."/>
            <person name="Mamidi S."/>
            <person name="Wu G.A."/>
            <person name="Cannon S.B."/>
            <person name="Grimwood J."/>
            <person name="Jenkins J."/>
            <person name="Shu S."/>
            <person name="Song Q."/>
            <person name="Chavarro C."/>
            <person name="Torres-Torres M."/>
            <person name="Geffroy V."/>
            <person name="Moghaddam S.M."/>
            <person name="Gao D."/>
            <person name="Abernathy B."/>
            <person name="Barry K."/>
            <person name="Blair M."/>
            <person name="Brick M.A."/>
            <person name="Chovatia M."/>
            <person name="Gepts P."/>
            <person name="Goodstein D.M."/>
            <person name="Gonzales M."/>
            <person name="Hellsten U."/>
            <person name="Hyten D.L."/>
            <person name="Jia G."/>
            <person name="Kelly J.D."/>
            <person name="Kudrna D."/>
            <person name="Lee R."/>
            <person name="Richard M.M."/>
            <person name="Miklas P.N."/>
            <person name="Osorno J.M."/>
            <person name="Rodrigues J."/>
            <person name="Thareau V."/>
            <person name="Urrea C.A."/>
            <person name="Wang M."/>
            <person name="Yu Y."/>
            <person name="Zhang M."/>
            <person name="Wing R.A."/>
            <person name="Cregan P.B."/>
            <person name="Rokhsar D.S."/>
            <person name="Jackson S.A."/>
        </authorList>
    </citation>
    <scope>NUCLEOTIDE SEQUENCE [LARGE SCALE GENOMIC DNA]</scope>
    <source>
        <strain evidence="12">cv. G19833</strain>
    </source>
</reference>
<dbReference type="GO" id="GO:0005634">
    <property type="term" value="C:nucleus"/>
    <property type="evidence" value="ECO:0007669"/>
    <property type="project" value="UniProtKB-SubCell"/>
</dbReference>
<keyword evidence="4" id="KW-0804">Transcription</keyword>
<comment type="function">
    <text evidence="8">Stimulates the transcription of various genes by recognizing and binding to a CCAAT motif in promoters.</text>
</comment>
<dbReference type="GO" id="GO:0000981">
    <property type="term" value="F:DNA-binding transcription factor activity, RNA polymerase II-specific"/>
    <property type="evidence" value="ECO:0007669"/>
    <property type="project" value="TreeGrafter"/>
</dbReference>
<dbReference type="Gramene" id="ESW19751">
    <property type="protein sequence ID" value="ESW19751"/>
    <property type="gene ID" value="PHAVU_006G152500g"/>
</dbReference>
<dbReference type="STRING" id="3885.V7BT48"/>
<evidence type="ECO:0000256" key="8">
    <source>
        <dbReference type="ARBA" id="ARBA00059992"/>
    </source>
</evidence>
<comment type="subcellular location">
    <subcellularLocation>
        <location evidence="1">Nucleus</location>
    </subcellularLocation>
</comment>
<dbReference type="OrthoDB" id="1428965at2759"/>
<dbReference type="Pfam" id="PF00808">
    <property type="entry name" value="CBFD_NFYB_HMF"/>
    <property type="match status" value="1"/>
</dbReference>
<dbReference type="InterPro" id="IPR003958">
    <property type="entry name" value="CBFA_NFYB_domain"/>
</dbReference>
<dbReference type="GO" id="GO:0046982">
    <property type="term" value="F:protein heterodimerization activity"/>
    <property type="evidence" value="ECO:0007669"/>
    <property type="project" value="InterPro"/>
</dbReference>
<dbReference type="PANTHER" id="PTHR10252">
    <property type="entry name" value="HISTONE-LIKE TRANSCRIPTION FACTOR CCAAT-RELATED"/>
    <property type="match status" value="1"/>
</dbReference>
<dbReference type="FunFam" id="1.10.20.10:FF:000062">
    <property type="entry name" value="Nuclear transcription factor Y subunit C"/>
    <property type="match status" value="1"/>
</dbReference>
<dbReference type="GO" id="GO:0000978">
    <property type="term" value="F:RNA polymerase II cis-regulatory region sequence-specific DNA binding"/>
    <property type="evidence" value="ECO:0007669"/>
    <property type="project" value="TreeGrafter"/>
</dbReference>
<dbReference type="SMR" id="V7BT48"/>
<evidence type="ECO:0000256" key="1">
    <source>
        <dbReference type="ARBA" id="ARBA00004123"/>
    </source>
</evidence>
<feature type="compositionally biased region" description="Polar residues" evidence="9">
    <location>
        <begin position="24"/>
        <end position="45"/>
    </location>
</feature>
<dbReference type="AlphaFoldDB" id="V7BT48"/>
<protein>
    <recommendedName>
        <fullName evidence="10">Transcription factor CBF/NF-Y/archaeal histone domain-containing protein</fullName>
    </recommendedName>
</protein>
<keyword evidence="5" id="KW-0539">Nucleus</keyword>
<evidence type="ECO:0000313" key="11">
    <source>
        <dbReference type="EMBL" id="ESW19751.1"/>
    </source>
</evidence>
<evidence type="ECO:0000256" key="5">
    <source>
        <dbReference type="ARBA" id="ARBA00023242"/>
    </source>
</evidence>
<dbReference type="OMA" id="WANAEDH"/>
<dbReference type="EMBL" id="CM002293">
    <property type="protein sequence ID" value="ESW19751.1"/>
    <property type="molecule type" value="Genomic_DNA"/>
</dbReference>
<name>V7BT48_PHAVU</name>
<dbReference type="Proteomes" id="UP000000226">
    <property type="component" value="Chromosome 6"/>
</dbReference>
<feature type="domain" description="Transcription factor CBF/NF-Y/archaeal histone" evidence="10">
    <location>
        <begin position="86"/>
        <end position="149"/>
    </location>
</feature>
<dbReference type="CDD" id="cd22908">
    <property type="entry name" value="HFD_NFYC-like"/>
    <property type="match status" value="1"/>
</dbReference>
<dbReference type="InterPro" id="IPR009072">
    <property type="entry name" value="Histone-fold"/>
</dbReference>
<dbReference type="Gene3D" id="1.10.20.10">
    <property type="entry name" value="Histone, subunit A"/>
    <property type="match status" value="1"/>
</dbReference>
<dbReference type="PANTHER" id="PTHR10252:SF8">
    <property type="entry name" value="NUCLEAR TRANSCRIPTION FACTOR Y SUBUNIT GAMMA"/>
    <property type="match status" value="1"/>
</dbReference>
<evidence type="ECO:0000259" key="10">
    <source>
        <dbReference type="Pfam" id="PF00808"/>
    </source>
</evidence>
<dbReference type="InterPro" id="IPR050568">
    <property type="entry name" value="Transcr_DNA_Rep_Reg"/>
</dbReference>
<proteinExistence type="inferred from homology"/>
<comment type="similarity">
    <text evidence="7">Belongs to the NFYC/HAP5 subunit family.</text>
</comment>
<sequence>MDQNRNGEPGRGIGSAPAQEAHNKNQYESNPVMSPTTNPPVQTVGPSVPLNRQQQQQEQLQEKVKNFWAQQLKRIEEGTDLRSRPSMPLSRIKKIMKSDPDVKLVSAETPVLFSKACELFIMELTMKAWANAENNSRGKIQKTDIASAIAGTEVFDFLDDIVPIPKNDTNTMMHQMLAGNAPPPTDHVPPQQVASPPFQSAASATLHQVPHALQTYPLIPTSTVPPNQQDPSPDSDDGTN</sequence>
<keyword evidence="2" id="KW-0805">Transcription regulation</keyword>
<evidence type="ECO:0000256" key="3">
    <source>
        <dbReference type="ARBA" id="ARBA00023125"/>
    </source>
</evidence>
<keyword evidence="3" id="KW-0238">DNA-binding</keyword>
<dbReference type="eggNOG" id="KOG1657">
    <property type="taxonomic scope" value="Eukaryota"/>
</dbReference>
<evidence type="ECO:0000256" key="6">
    <source>
        <dbReference type="ARBA" id="ARBA00025911"/>
    </source>
</evidence>
<organism evidence="11 12">
    <name type="scientific">Phaseolus vulgaris</name>
    <name type="common">Kidney bean</name>
    <name type="synonym">French bean</name>
    <dbReference type="NCBI Taxonomy" id="3885"/>
    <lineage>
        <taxon>Eukaryota</taxon>
        <taxon>Viridiplantae</taxon>
        <taxon>Streptophyta</taxon>
        <taxon>Embryophyta</taxon>
        <taxon>Tracheophyta</taxon>
        <taxon>Spermatophyta</taxon>
        <taxon>Magnoliopsida</taxon>
        <taxon>eudicotyledons</taxon>
        <taxon>Gunneridae</taxon>
        <taxon>Pentapetalae</taxon>
        <taxon>rosids</taxon>
        <taxon>fabids</taxon>
        <taxon>Fabales</taxon>
        <taxon>Fabaceae</taxon>
        <taxon>Papilionoideae</taxon>
        <taxon>50 kb inversion clade</taxon>
        <taxon>NPAAA clade</taxon>
        <taxon>indigoferoid/millettioid clade</taxon>
        <taxon>Phaseoleae</taxon>
        <taxon>Phaseolus</taxon>
    </lineage>
</organism>
<keyword evidence="12" id="KW-1185">Reference proteome</keyword>
<gene>
    <name evidence="11" type="ORF">PHAVU_006G152500g</name>
</gene>